<dbReference type="Pfam" id="PF00481">
    <property type="entry name" value="PP2C"/>
    <property type="match status" value="1"/>
</dbReference>
<reference evidence="2 3" key="2">
    <citation type="journal article" date="2013" name="Genome Biol. Evol.">
        <title>Genome sequencing of Giardia lamblia genotypes A2 and B isolates (DH and GS) and comparative analysis with the genomes of genotypes A1 and E (WB and Pig).</title>
        <authorList>
            <person name="Adam R.D."/>
            <person name="Dahlstrom E.W."/>
            <person name="Martens C.A."/>
            <person name="Bruno D.P."/>
            <person name="Barbian K.D."/>
            <person name="Ricklefs S.M."/>
            <person name="Hernandez M.M."/>
            <person name="Narla N.P."/>
            <person name="Patel R.B."/>
            <person name="Porcella S.F."/>
            <person name="Nash T.E."/>
        </authorList>
    </citation>
    <scope>NUCLEOTIDE SEQUENCE [LARGE SCALE GENOMIC DNA]</scope>
    <source>
        <strain evidence="2 3">DH</strain>
    </source>
</reference>
<dbReference type="Gene3D" id="3.60.40.10">
    <property type="entry name" value="PPM-type phosphatase domain"/>
    <property type="match status" value="1"/>
</dbReference>
<dbReference type="InterPro" id="IPR001932">
    <property type="entry name" value="PPM-type_phosphatase-like_dom"/>
</dbReference>
<gene>
    <name evidence="2" type="ORF">DHA2_32312</name>
</gene>
<dbReference type="SUPFAM" id="SSF81606">
    <property type="entry name" value="PP2C-like"/>
    <property type="match status" value="1"/>
</dbReference>
<evidence type="ECO:0000313" key="2">
    <source>
        <dbReference type="EMBL" id="ESU37604.1"/>
    </source>
</evidence>
<dbReference type="VEuPathDB" id="GiardiaDB:QR46_2292"/>
<name>V6TG02_GIAIN</name>
<accession>V6TG02</accession>
<dbReference type="VEuPathDB" id="GiardiaDB:GL50803_0032312"/>
<comment type="caution">
    <text evidence="2">The sequence shown here is derived from an EMBL/GenBank/DDBJ whole genome shotgun (WGS) entry which is preliminary data.</text>
</comment>
<proteinExistence type="predicted"/>
<sequence>MSERKMAFFSAQNSAFFWGSSIFHNSKGQDCRSLDFFKDSERFFTVVGVYDGHGLADFASMYGSEYLPTMLAKAVSTALKQAPLNANQSVIIATTLCNAMLNADARYADYDPPGNSSRSGSTVIMCLELNNDLYFINTGDSRACVGSLNVYQSTLNTPGQISETVKRCEQEKGTVKISKLNAMRGIEPLYFEGSAAVGVVEPMSIDHCASHNAREISRCRMAGATISQNRLFPETCLHWWSFMLTRTLGNTFSKGKAMVANPDIFRKKIVMSDDDLRDTLSAGSVSAELAMTSARSVPHSNDSNPRPLKNPSVFYDLRTGTIGNSMCDPVDYVILGSDGVWAVLSNEEVHAVIQRNVSSYVETGNIDNINPCLIASELSHIIMKKVAEEDLYADDITIILGFRKSCIFAGNRGCDPSTYIFKQSTGECIDLVKQKETLKKLDTWYSDIQSSFKTYYKGVAMHGACTYDSLLKLLYTNNSVPMTNMLNKYRFLLDIDRIIKEVHTRYKILKGESNQP</sequence>
<evidence type="ECO:0000313" key="3">
    <source>
        <dbReference type="Proteomes" id="UP000018320"/>
    </source>
</evidence>
<evidence type="ECO:0000259" key="1">
    <source>
        <dbReference type="PROSITE" id="PS51746"/>
    </source>
</evidence>
<dbReference type="CDD" id="cd00143">
    <property type="entry name" value="PP2Cc"/>
    <property type="match status" value="1"/>
</dbReference>
<dbReference type="EMBL" id="AHGT01000024">
    <property type="protein sequence ID" value="ESU37604.1"/>
    <property type="molecule type" value="Genomic_DNA"/>
</dbReference>
<dbReference type="GO" id="GO:0004722">
    <property type="term" value="F:protein serine/threonine phosphatase activity"/>
    <property type="evidence" value="ECO:0007669"/>
    <property type="project" value="InterPro"/>
</dbReference>
<protein>
    <submittedName>
        <fullName evidence="2">Phosphoprotein phosphatase 2C, catalytic domain</fullName>
    </submittedName>
</protein>
<dbReference type="AlphaFoldDB" id="V6TG02"/>
<dbReference type="Proteomes" id="UP000018320">
    <property type="component" value="Unassembled WGS sequence"/>
</dbReference>
<dbReference type="SMART" id="SM00332">
    <property type="entry name" value="PP2Cc"/>
    <property type="match status" value="1"/>
</dbReference>
<dbReference type="PROSITE" id="PS51746">
    <property type="entry name" value="PPM_2"/>
    <property type="match status" value="1"/>
</dbReference>
<reference evidence="3" key="1">
    <citation type="submission" date="2012-02" db="EMBL/GenBank/DDBJ databases">
        <title>Genome sequencing of Giardia lamblia Genotypes A2 and B isolates (DH and GS) and comparative analysis with the genomes of Genotypes A1 and E (WB and Pig).</title>
        <authorList>
            <person name="Adam R."/>
            <person name="Dahlstrom E."/>
            <person name="Martens C."/>
            <person name="Bruno D."/>
            <person name="Barbian K."/>
            <person name="Porcella S.F."/>
            <person name="Nash T."/>
        </authorList>
    </citation>
    <scope>NUCLEOTIDE SEQUENCE</scope>
    <source>
        <strain evidence="3">DH</strain>
    </source>
</reference>
<dbReference type="PANTHER" id="PTHR47992">
    <property type="entry name" value="PROTEIN PHOSPHATASE"/>
    <property type="match status" value="1"/>
</dbReference>
<dbReference type="VEuPathDB" id="GiardiaDB:DHA2_32312"/>
<dbReference type="VEuPathDB" id="GiardiaDB:GL50581_2076"/>
<dbReference type="InterPro" id="IPR036457">
    <property type="entry name" value="PPM-type-like_dom_sf"/>
</dbReference>
<organism evidence="2 3">
    <name type="scientific">Giardia intestinalis</name>
    <name type="common">Giardia lamblia</name>
    <dbReference type="NCBI Taxonomy" id="5741"/>
    <lineage>
        <taxon>Eukaryota</taxon>
        <taxon>Metamonada</taxon>
        <taxon>Diplomonadida</taxon>
        <taxon>Hexamitidae</taxon>
        <taxon>Giardiinae</taxon>
        <taxon>Giardia</taxon>
    </lineage>
</organism>
<feature type="domain" description="PPM-type phosphatase" evidence="1">
    <location>
        <begin position="19"/>
        <end position="403"/>
    </location>
</feature>
<dbReference type="InterPro" id="IPR015655">
    <property type="entry name" value="PP2C"/>
</dbReference>